<accession>A0AAJ1EX72</accession>
<reference evidence="2" key="1">
    <citation type="submission" date="2022-01" db="EMBL/GenBank/DDBJ databases">
        <title>Collection of gut derived symbiotic bacterial strains cultured from healthy donors.</title>
        <authorList>
            <person name="Lin H."/>
            <person name="Kohout C."/>
            <person name="Waligurski E."/>
            <person name="Pamer E.G."/>
        </authorList>
    </citation>
    <scope>NUCLEOTIDE SEQUENCE</scope>
    <source>
        <strain evidence="2">DFI.7.46</strain>
    </source>
</reference>
<dbReference type="NCBIfam" id="TIGR00057">
    <property type="entry name" value="L-threonylcarbamoyladenylate synthase"/>
    <property type="match status" value="1"/>
</dbReference>
<dbReference type="EMBL" id="JAKNHJ010000006">
    <property type="protein sequence ID" value="MCG4617709.1"/>
    <property type="molecule type" value="Genomic_DNA"/>
</dbReference>
<evidence type="ECO:0000313" key="2">
    <source>
        <dbReference type="EMBL" id="MCG4617709.1"/>
    </source>
</evidence>
<dbReference type="InterPro" id="IPR017945">
    <property type="entry name" value="DHBP_synth_RibB-like_a/b_dom"/>
</dbReference>
<dbReference type="Proteomes" id="UP001200537">
    <property type="component" value="Unassembled WGS sequence"/>
</dbReference>
<comment type="caution">
    <text evidence="2">The sequence shown here is derived from an EMBL/GenBank/DDBJ whole genome shotgun (WGS) entry which is preliminary data.</text>
</comment>
<dbReference type="PANTHER" id="PTHR42828:SF3">
    <property type="entry name" value="THREONYLCARBAMOYL-AMP SYNTHASE"/>
    <property type="match status" value="1"/>
</dbReference>
<dbReference type="Gene3D" id="3.90.870.10">
    <property type="entry name" value="DHBP synthase"/>
    <property type="match status" value="1"/>
</dbReference>
<name>A0AAJ1EX72_9ACTO</name>
<dbReference type="PROSITE" id="PS51163">
    <property type="entry name" value="YRDC"/>
    <property type="match status" value="1"/>
</dbReference>
<dbReference type="AlphaFoldDB" id="A0AAJ1EX72"/>
<evidence type="ECO:0000313" key="3">
    <source>
        <dbReference type="Proteomes" id="UP001200537"/>
    </source>
</evidence>
<dbReference type="SUPFAM" id="SSF55821">
    <property type="entry name" value="YrdC/RibB"/>
    <property type="match status" value="1"/>
</dbReference>
<feature type="domain" description="YrdC-like" evidence="1">
    <location>
        <begin position="14"/>
        <end position="200"/>
    </location>
</feature>
<organism evidence="2 3">
    <name type="scientific">Varibaculum cambriense</name>
    <dbReference type="NCBI Taxonomy" id="184870"/>
    <lineage>
        <taxon>Bacteria</taxon>
        <taxon>Bacillati</taxon>
        <taxon>Actinomycetota</taxon>
        <taxon>Actinomycetes</taxon>
        <taxon>Actinomycetales</taxon>
        <taxon>Actinomycetaceae</taxon>
        <taxon>Varibaculum</taxon>
    </lineage>
</organism>
<dbReference type="GO" id="GO:0003725">
    <property type="term" value="F:double-stranded RNA binding"/>
    <property type="evidence" value="ECO:0007669"/>
    <property type="project" value="InterPro"/>
</dbReference>
<dbReference type="PANTHER" id="PTHR42828">
    <property type="entry name" value="DHBP SYNTHASE RIBB-LIKE ALPHA/BETA DOMAIN-CONTAINING PROTEIN"/>
    <property type="match status" value="1"/>
</dbReference>
<dbReference type="InterPro" id="IPR052532">
    <property type="entry name" value="SUA5_domain"/>
</dbReference>
<dbReference type="InterPro" id="IPR006070">
    <property type="entry name" value="Sua5-like_dom"/>
</dbReference>
<evidence type="ECO:0000259" key="1">
    <source>
        <dbReference type="PROSITE" id="PS51163"/>
    </source>
</evidence>
<dbReference type="RefSeq" id="WP_238127873.1">
    <property type="nucleotide sequence ID" value="NZ_JAGZVZ010000010.1"/>
</dbReference>
<dbReference type="Pfam" id="PF01300">
    <property type="entry name" value="Sua5_yciO_yrdC"/>
    <property type="match status" value="1"/>
</dbReference>
<sequence length="207" mass="22642">MVAYIDIHPVNPQARLITKAADIIRDGGVIAYPTDSGYALGCKLGNKAGLERIQTIRKLPKTHNFTLICHDFKQLGKLVIVDNSAFKLINRLTPGPFTFIMKGDKAVPRIMLNPKKKTVGARIPDHVTTLALVEELGEPLMSSTLILPDKEVPEANGWEIRDEIGYLLDAVIEGPVEEARPTTVIDLTGQVPEVLRQGAGDLSDVMI</sequence>
<gene>
    <name evidence="2" type="ORF">L0M99_04255</name>
</gene>
<proteinExistence type="predicted"/>
<protein>
    <submittedName>
        <fullName evidence="2">Threonylcarbamoyl-AMP synthase</fullName>
    </submittedName>
</protein>